<gene>
    <name evidence="1" type="ORF">TPAB3V08_LOCUS14922</name>
</gene>
<evidence type="ECO:0000313" key="1">
    <source>
        <dbReference type="EMBL" id="CAG2067979.1"/>
    </source>
</evidence>
<accession>A0ABN7PPS5</accession>
<dbReference type="EMBL" id="CAJPIN010079320">
    <property type="protein sequence ID" value="CAG2067979.1"/>
    <property type="molecule type" value="Genomic_DNA"/>
</dbReference>
<dbReference type="Proteomes" id="UP001153148">
    <property type="component" value="Unassembled WGS sequence"/>
</dbReference>
<name>A0ABN7PPS5_TIMPD</name>
<protein>
    <submittedName>
        <fullName evidence="1">Uncharacterized protein</fullName>
    </submittedName>
</protein>
<dbReference type="Gene3D" id="2.170.300.10">
    <property type="entry name" value="Tie2 ligand-binding domain superfamily"/>
    <property type="match status" value="1"/>
</dbReference>
<reference evidence="1" key="1">
    <citation type="submission" date="2021-03" db="EMBL/GenBank/DDBJ databases">
        <authorList>
            <person name="Tran Van P."/>
        </authorList>
    </citation>
    <scope>NUCLEOTIDE SEQUENCE</scope>
</reference>
<proteinExistence type="predicted"/>
<sequence length="172" mass="18948">FQVNVEGKRCDRCKLGTFGLQADNIDGCTQCFCFGRTTACTQAGLIWSQILAGPSRTLYLEYKTDKPRYKPGHKDVAYIQLLGPGSGEQNFKGDNARLNSTNNLLLVPGTAGDVRIGANHLLDKPLYWQLPSQFLGDKSYMEIKPETIGLPHSCSATELVRICSVARLILHS</sequence>
<organism evidence="1 2">
    <name type="scientific">Timema podura</name>
    <name type="common">Walking stick</name>
    <dbReference type="NCBI Taxonomy" id="61482"/>
    <lineage>
        <taxon>Eukaryota</taxon>
        <taxon>Metazoa</taxon>
        <taxon>Ecdysozoa</taxon>
        <taxon>Arthropoda</taxon>
        <taxon>Hexapoda</taxon>
        <taxon>Insecta</taxon>
        <taxon>Pterygota</taxon>
        <taxon>Neoptera</taxon>
        <taxon>Polyneoptera</taxon>
        <taxon>Phasmatodea</taxon>
        <taxon>Timematodea</taxon>
        <taxon>Timematoidea</taxon>
        <taxon>Timematidae</taxon>
        <taxon>Timema</taxon>
    </lineage>
</organism>
<feature type="non-terminal residue" evidence="1">
    <location>
        <position position="1"/>
    </location>
</feature>
<keyword evidence="2" id="KW-1185">Reference proteome</keyword>
<evidence type="ECO:0000313" key="2">
    <source>
        <dbReference type="Proteomes" id="UP001153148"/>
    </source>
</evidence>
<comment type="caution">
    <text evidence="1">The sequence shown here is derived from an EMBL/GenBank/DDBJ whole genome shotgun (WGS) entry which is preliminary data.</text>
</comment>